<dbReference type="PANTHER" id="PTHR10434:SF64">
    <property type="entry name" value="1-ACYL-SN-GLYCEROL-3-PHOSPHATE ACYLTRANSFERASE-RELATED"/>
    <property type="match status" value="1"/>
</dbReference>
<evidence type="ECO:0000256" key="3">
    <source>
        <dbReference type="ARBA" id="ARBA00022679"/>
    </source>
</evidence>
<keyword evidence="3" id="KW-0808">Transferase</keyword>
<evidence type="ECO:0000313" key="8">
    <source>
        <dbReference type="Proteomes" id="UP001477443"/>
    </source>
</evidence>
<dbReference type="SMART" id="SM00563">
    <property type="entry name" value="PlsC"/>
    <property type="match status" value="1"/>
</dbReference>
<dbReference type="CDD" id="cd07989">
    <property type="entry name" value="LPLAT_AGPAT-like"/>
    <property type="match status" value="1"/>
</dbReference>
<dbReference type="Pfam" id="PF01553">
    <property type="entry name" value="Acyltransferase"/>
    <property type="match status" value="1"/>
</dbReference>
<name>A0ABZ2RQF3_9BACT</name>
<dbReference type="InterPro" id="IPR002123">
    <property type="entry name" value="Plipid/glycerol_acylTrfase"/>
</dbReference>
<evidence type="ECO:0000256" key="5">
    <source>
        <dbReference type="ARBA" id="ARBA00023315"/>
    </source>
</evidence>
<keyword evidence="5 7" id="KW-0012">Acyltransferase</keyword>
<evidence type="ECO:0000259" key="6">
    <source>
        <dbReference type="SMART" id="SM00563"/>
    </source>
</evidence>
<gene>
    <name evidence="7" type="ORF">WG617_01040</name>
</gene>
<dbReference type="PANTHER" id="PTHR10434">
    <property type="entry name" value="1-ACYL-SN-GLYCEROL-3-PHOSPHATE ACYLTRANSFERASE"/>
    <property type="match status" value="1"/>
</dbReference>
<proteinExistence type="predicted"/>
<comment type="pathway">
    <text evidence="1">Lipid metabolism.</text>
</comment>
<keyword evidence="4" id="KW-0443">Lipid metabolism</keyword>
<evidence type="ECO:0000256" key="4">
    <source>
        <dbReference type="ARBA" id="ARBA00023098"/>
    </source>
</evidence>
<evidence type="ECO:0000313" key="7">
    <source>
        <dbReference type="EMBL" id="WXL29222.1"/>
    </source>
</evidence>
<keyword evidence="8" id="KW-1185">Reference proteome</keyword>
<dbReference type="SUPFAM" id="SSF69593">
    <property type="entry name" value="Glycerol-3-phosphate (1)-acyltransferase"/>
    <property type="match status" value="1"/>
</dbReference>
<protein>
    <submittedName>
        <fullName evidence="7">Lysophospholipid acyltransferase family protein</fullName>
    </submittedName>
</protein>
<evidence type="ECO:0000256" key="1">
    <source>
        <dbReference type="ARBA" id="ARBA00005189"/>
    </source>
</evidence>
<dbReference type="EMBL" id="CP148067">
    <property type="protein sequence ID" value="WXL29222.1"/>
    <property type="molecule type" value="Genomic_DNA"/>
</dbReference>
<evidence type="ECO:0000256" key="2">
    <source>
        <dbReference type="ARBA" id="ARBA00022516"/>
    </source>
</evidence>
<feature type="domain" description="Phospholipid/glycerol acyltransferase" evidence="6">
    <location>
        <begin position="71"/>
        <end position="196"/>
    </location>
</feature>
<reference evidence="7" key="1">
    <citation type="submission" date="2024-03" db="EMBL/GenBank/DDBJ databases">
        <title>Complete genome sequence of Mycoplasma felifaucium Z921 isolated from the trachea of a cheetah.</title>
        <authorList>
            <person name="Spergser J."/>
        </authorList>
    </citation>
    <scope>NUCLEOTIDE SEQUENCE [LARGE SCALE GENOMIC DNA]</scope>
    <source>
        <strain evidence="7">Z921</strain>
    </source>
</reference>
<dbReference type="Proteomes" id="UP001477443">
    <property type="component" value="Chromosome"/>
</dbReference>
<dbReference type="RefSeq" id="WP_338822840.1">
    <property type="nucleotide sequence ID" value="NZ_CP148067.1"/>
</dbReference>
<dbReference type="GO" id="GO:0016746">
    <property type="term" value="F:acyltransferase activity"/>
    <property type="evidence" value="ECO:0007669"/>
    <property type="project" value="UniProtKB-KW"/>
</dbReference>
<organism evidence="7 8">
    <name type="scientific">Mycoplasmopsis felifaucium</name>
    <dbReference type="NCBI Taxonomy" id="35768"/>
    <lineage>
        <taxon>Bacteria</taxon>
        <taxon>Bacillati</taxon>
        <taxon>Mycoplasmatota</taxon>
        <taxon>Mycoplasmoidales</taxon>
        <taxon>Metamycoplasmataceae</taxon>
        <taxon>Mycoplasmopsis</taxon>
    </lineage>
</organism>
<sequence length="243" mass="28067">MFILKMILLWWLFLWSMWRVNVFARKYRKDPNYYPPMQRYNWMLKKAKLLLWFYGVKVNVEGYENLGKGPAILAPNHKSNMDPIILILALQKQTKEEAVDHKIPTFLAKIELKKKMTTRNALSLLDTVYIDRKNIRESVNSLKEFGNFVKQNLTYGVVFPEGTRVKEDGLGEFHSGAFKVARDKYLPVIPVAISDTRDALNPKRFKSCNITIKFLSPLKPASILTMDANVVAEKVKNTIEAAL</sequence>
<keyword evidence="2" id="KW-0444">Lipid biosynthesis</keyword>
<accession>A0ABZ2RQF3</accession>